<dbReference type="Proteomes" id="UP000242957">
    <property type="component" value="Unassembled WGS sequence"/>
</dbReference>
<dbReference type="PANTHER" id="PTHR38102">
    <property type="entry name" value="PERIPLASMIC CHAPERONE SPY"/>
    <property type="match status" value="1"/>
</dbReference>
<feature type="chain" id="PRO_5017395651" evidence="6">
    <location>
        <begin position="21"/>
        <end position="155"/>
    </location>
</feature>
<dbReference type="PANTHER" id="PTHR38102:SF1">
    <property type="entry name" value="PERIPLASMIC CHAPERONE SPY"/>
    <property type="match status" value="1"/>
</dbReference>
<dbReference type="InterPro" id="IPR052211">
    <property type="entry name" value="Cpx_auxiliary_protein"/>
</dbReference>
<evidence type="ECO:0000256" key="5">
    <source>
        <dbReference type="SAM" id="MobiDB-lite"/>
    </source>
</evidence>
<feature type="compositionally biased region" description="Basic and acidic residues" evidence="5">
    <location>
        <begin position="88"/>
        <end position="115"/>
    </location>
</feature>
<dbReference type="PIRSF" id="PIRSF034445">
    <property type="entry name" value="CpxP_Spy"/>
    <property type="match status" value="1"/>
</dbReference>
<gene>
    <name evidence="7" type="ORF">SAMN05216193_10180</name>
</gene>
<dbReference type="InterPro" id="IPR012899">
    <property type="entry name" value="LTXXQ"/>
</dbReference>
<feature type="compositionally biased region" description="Basic and acidic residues" evidence="5">
    <location>
        <begin position="122"/>
        <end position="140"/>
    </location>
</feature>
<reference evidence="8" key="1">
    <citation type="submission" date="2016-10" db="EMBL/GenBank/DDBJ databases">
        <authorList>
            <person name="Varghese N."/>
            <person name="Submissions S."/>
        </authorList>
    </citation>
    <scope>NUCLEOTIDE SEQUENCE [LARGE SCALE GENOMIC DNA]</scope>
    <source>
        <strain evidence="8">JCM 21621</strain>
    </source>
</reference>
<comment type="similarity">
    <text evidence="2">Belongs to the CpxP/Spy family.</text>
</comment>
<evidence type="ECO:0000313" key="7">
    <source>
        <dbReference type="EMBL" id="SDN09082.1"/>
    </source>
</evidence>
<dbReference type="Gene3D" id="1.20.120.1490">
    <property type="match status" value="1"/>
</dbReference>
<name>A0A1G9YJF7_9PSED</name>
<evidence type="ECO:0000256" key="3">
    <source>
        <dbReference type="ARBA" id="ARBA00022729"/>
    </source>
</evidence>
<dbReference type="GO" id="GO:0030288">
    <property type="term" value="C:outer membrane-bounded periplasmic space"/>
    <property type="evidence" value="ECO:0007669"/>
    <property type="project" value="TreeGrafter"/>
</dbReference>
<dbReference type="OrthoDB" id="7031832at2"/>
<sequence>MRKTLTALLIAASLPTFALAATSAAPDAPPYEGGMHMGGHGHGYGHGKFGGGHGMFRDLDLTREQRQQMGKLMGEGMKQRHEITQRYLDKLPEAERKAMKDELKASREKTQKDVRALLNPEQQKKFDELQKKREQRKAEWAEFQQWKAQKDAKGN</sequence>
<comment type="subcellular location">
    <subcellularLocation>
        <location evidence="1">Periplasm</location>
    </subcellularLocation>
</comment>
<dbReference type="RefSeq" id="WP_084313097.1">
    <property type="nucleotide sequence ID" value="NZ_FNIJ01000001.1"/>
</dbReference>
<feature type="region of interest" description="Disordered" evidence="5">
    <location>
        <begin position="88"/>
        <end position="155"/>
    </location>
</feature>
<evidence type="ECO:0000256" key="4">
    <source>
        <dbReference type="ARBA" id="ARBA00022764"/>
    </source>
</evidence>
<proteinExistence type="inferred from homology"/>
<keyword evidence="3 6" id="KW-0732">Signal</keyword>
<keyword evidence="4" id="KW-0574">Periplasm</keyword>
<protein>
    <submittedName>
        <fullName evidence="7">Protein refolding chaperone Spy/CpxP family</fullName>
    </submittedName>
</protein>
<dbReference type="EMBL" id="FNIJ01000001">
    <property type="protein sequence ID" value="SDN09082.1"/>
    <property type="molecule type" value="Genomic_DNA"/>
</dbReference>
<dbReference type="GO" id="GO:0051082">
    <property type="term" value="F:unfolded protein binding"/>
    <property type="evidence" value="ECO:0007669"/>
    <property type="project" value="TreeGrafter"/>
</dbReference>
<dbReference type="AlphaFoldDB" id="A0A1G9YJF7"/>
<accession>A0A1G9YJF7</accession>
<evidence type="ECO:0000256" key="1">
    <source>
        <dbReference type="ARBA" id="ARBA00004418"/>
    </source>
</evidence>
<dbReference type="Pfam" id="PF07813">
    <property type="entry name" value="LTXXQ"/>
    <property type="match status" value="1"/>
</dbReference>
<evidence type="ECO:0000256" key="6">
    <source>
        <dbReference type="SAM" id="SignalP"/>
    </source>
</evidence>
<keyword evidence="8" id="KW-1185">Reference proteome</keyword>
<evidence type="ECO:0000313" key="8">
    <source>
        <dbReference type="Proteomes" id="UP000242957"/>
    </source>
</evidence>
<feature type="signal peptide" evidence="6">
    <location>
        <begin position="1"/>
        <end position="20"/>
    </location>
</feature>
<evidence type="ECO:0000256" key="2">
    <source>
        <dbReference type="ARBA" id="ARBA00008441"/>
    </source>
</evidence>
<organism evidence="7 8">
    <name type="scientific">Pseudomonas jinjuensis</name>
    <dbReference type="NCBI Taxonomy" id="198616"/>
    <lineage>
        <taxon>Bacteria</taxon>
        <taxon>Pseudomonadati</taxon>
        <taxon>Pseudomonadota</taxon>
        <taxon>Gammaproteobacteria</taxon>
        <taxon>Pseudomonadales</taxon>
        <taxon>Pseudomonadaceae</taxon>
        <taxon>Pseudomonas</taxon>
    </lineage>
</organism>
<dbReference type="STRING" id="198616.SAMN05216193_10180"/>